<feature type="transmembrane region" description="Helical" evidence="1">
    <location>
        <begin position="152"/>
        <end position="171"/>
    </location>
</feature>
<keyword evidence="1" id="KW-0812">Transmembrane</keyword>
<feature type="transmembrane region" description="Helical" evidence="1">
    <location>
        <begin position="113"/>
        <end position="131"/>
    </location>
</feature>
<proteinExistence type="predicted"/>
<feature type="transmembrane region" description="Helical" evidence="1">
    <location>
        <begin position="232"/>
        <end position="253"/>
    </location>
</feature>
<reference evidence="2 3" key="1">
    <citation type="submission" date="2012-08" db="EMBL/GenBank/DDBJ databases">
        <title>Whole genome shotgun sequence of Gordonia rubripertincta NBRC 101908.</title>
        <authorList>
            <person name="Takarada H."/>
            <person name="Hosoyama A."/>
            <person name="Tsuchikane K."/>
            <person name="Katsumata H."/>
            <person name="Baba S."/>
            <person name="Ohji S."/>
            <person name="Yamazaki S."/>
            <person name="Fujita N."/>
        </authorList>
    </citation>
    <scope>NUCLEOTIDE SEQUENCE [LARGE SCALE GENOMIC DNA]</scope>
    <source>
        <strain evidence="2 3">NBRC 101908</strain>
    </source>
</reference>
<feature type="transmembrane region" description="Helical" evidence="1">
    <location>
        <begin position="183"/>
        <end position="201"/>
    </location>
</feature>
<dbReference type="EMBL" id="BAHB01000060">
    <property type="protein sequence ID" value="GAB85499.1"/>
    <property type="molecule type" value="Genomic_DNA"/>
</dbReference>
<keyword evidence="1" id="KW-1133">Transmembrane helix</keyword>
<feature type="transmembrane region" description="Helical" evidence="1">
    <location>
        <begin position="208"/>
        <end position="226"/>
    </location>
</feature>
<feature type="transmembrane region" description="Helical" evidence="1">
    <location>
        <begin position="90"/>
        <end position="107"/>
    </location>
</feature>
<sequence>MPTVEAMAPLARVSGPITWLAVILAMAQVVAPVVPFSGIGASPNESTTDLLITPAGWTFSIWSLIYLLSVVFALAVVWRGATGTADPRRLLIDLEIAFAGAAIWILVSAAEWTWVTPIVLTVMTVVLLDAARIAVRPADDAAPGWLRVLTRILVGIYAAWATAAVFQNWAAAIGADLADPQSLGWQLTILILCAVFGLAVTAAVGSVLVAYPLTLIWAFLGILATAQGETTAIVGVAIATIVALVVTTGVVFVSRRRGAGAISTPKPVRR</sequence>
<accession>A0ABQ0HTB2</accession>
<feature type="transmembrane region" description="Helical" evidence="1">
    <location>
        <begin position="17"/>
        <end position="39"/>
    </location>
</feature>
<dbReference type="Proteomes" id="UP000010744">
    <property type="component" value="Unassembled WGS sequence"/>
</dbReference>
<evidence type="ECO:0000313" key="2">
    <source>
        <dbReference type="EMBL" id="GAB85499.1"/>
    </source>
</evidence>
<comment type="caution">
    <text evidence="2">The sequence shown here is derived from an EMBL/GenBank/DDBJ whole genome shotgun (WGS) entry which is preliminary data.</text>
</comment>
<keyword evidence="3" id="KW-1185">Reference proteome</keyword>
<gene>
    <name evidence="2" type="ORF">GORBP_060_00900</name>
</gene>
<evidence type="ECO:0000256" key="1">
    <source>
        <dbReference type="SAM" id="Phobius"/>
    </source>
</evidence>
<name>A0ABQ0HTB2_GORRU</name>
<evidence type="ECO:0000313" key="3">
    <source>
        <dbReference type="Proteomes" id="UP000010744"/>
    </source>
</evidence>
<feature type="transmembrane region" description="Helical" evidence="1">
    <location>
        <begin position="59"/>
        <end position="78"/>
    </location>
</feature>
<keyword evidence="1" id="KW-0472">Membrane</keyword>
<protein>
    <submittedName>
        <fullName evidence="2">Major facilitator superfamily transporter</fullName>
    </submittedName>
</protein>
<organism evidence="2 3">
    <name type="scientific">Gordonia rubripertincta NBRC 101908</name>
    <dbReference type="NCBI Taxonomy" id="1077975"/>
    <lineage>
        <taxon>Bacteria</taxon>
        <taxon>Bacillati</taxon>
        <taxon>Actinomycetota</taxon>
        <taxon>Actinomycetes</taxon>
        <taxon>Mycobacteriales</taxon>
        <taxon>Gordoniaceae</taxon>
        <taxon>Gordonia</taxon>
    </lineage>
</organism>